<name>A0A7E6EKB4_9MOLL</name>
<gene>
    <name evidence="11" type="primary">LOC115230144</name>
    <name evidence="9" type="synonym">inx</name>
</gene>
<evidence type="ECO:0000256" key="4">
    <source>
        <dbReference type="ARBA" id="ARBA00022692"/>
    </source>
</evidence>
<evidence type="ECO:0000256" key="5">
    <source>
        <dbReference type="ARBA" id="ARBA00022989"/>
    </source>
</evidence>
<evidence type="ECO:0000256" key="8">
    <source>
        <dbReference type="ARBA" id="ARBA00023303"/>
    </source>
</evidence>
<comment type="subcellular location">
    <subcellularLocation>
        <location evidence="1 9">Cell membrane</location>
        <topology evidence="1 9">Multi-pass membrane protein</topology>
    </subcellularLocation>
</comment>
<protein>
    <recommendedName>
        <fullName evidence="9">Innexin</fullName>
    </recommendedName>
</protein>
<dbReference type="Proteomes" id="UP000515154">
    <property type="component" value="Unplaced"/>
</dbReference>
<sequence length="308" mass="36451">MDQYIPETEDLDSKPQLNYYQWMPFILLGLAFLYQIPCLFWRANNEKSGMSLDSMIRVANKYIEAGNTGDRDRFVKLSTMHFQQYFEMRKRRNEEKTVDIIKELMAITFCCGGKKYGRYLSWLYILTKCMYFVNTVAQCILTDILLSNGAISFYGIRLLHNFKYGKSYEVSNYFPKSTYCDVHIRELGYQIKGHRYTVQCVLPINLFSEAIFGFYWFWLVIMVCSNVYSLVKWCWYFVSTNSSVQYIRKHIRDDLVDQGNLRDFVKDFLMQDGVFAIRIISNNSTDPLVTDLVSSIFENYKIRRLPSE</sequence>
<keyword evidence="4 9" id="KW-0812">Transmembrane</keyword>
<proteinExistence type="inferred from homology"/>
<evidence type="ECO:0000313" key="10">
    <source>
        <dbReference type="Proteomes" id="UP000515154"/>
    </source>
</evidence>
<dbReference type="PANTHER" id="PTHR11893:SF36">
    <property type="entry name" value="INNEXIN-5"/>
    <property type="match status" value="1"/>
</dbReference>
<dbReference type="GO" id="GO:0005921">
    <property type="term" value="C:gap junction"/>
    <property type="evidence" value="ECO:0007669"/>
    <property type="project" value="UniProtKB-UniRule"/>
</dbReference>
<dbReference type="RefSeq" id="XP_036355410.1">
    <property type="nucleotide sequence ID" value="XM_036499517.1"/>
</dbReference>
<keyword evidence="7 9" id="KW-0472">Membrane</keyword>
<evidence type="ECO:0000313" key="11">
    <source>
        <dbReference type="RefSeq" id="XP_036355410.1"/>
    </source>
</evidence>
<feature type="transmembrane region" description="Helical" evidence="9">
    <location>
        <begin position="215"/>
        <end position="238"/>
    </location>
</feature>
<reference evidence="11" key="1">
    <citation type="submission" date="2025-08" db="UniProtKB">
        <authorList>
            <consortium name="RefSeq"/>
        </authorList>
    </citation>
    <scope>IDENTIFICATION</scope>
</reference>
<comment type="caution">
    <text evidence="9">Lacks conserved residue(s) required for the propagation of feature annotation.</text>
</comment>
<dbReference type="GO" id="GO:0034220">
    <property type="term" value="P:monoatomic ion transmembrane transport"/>
    <property type="evidence" value="ECO:0007669"/>
    <property type="project" value="UniProtKB-KW"/>
</dbReference>
<dbReference type="Pfam" id="PF00876">
    <property type="entry name" value="Innexin"/>
    <property type="match status" value="1"/>
</dbReference>
<dbReference type="KEGG" id="osn:115230144"/>
<evidence type="ECO:0000256" key="3">
    <source>
        <dbReference type="ARBA" id="ARBA00022475"/>
    </source>
</evidence>
<keyword evidence="6 9" id="KW-0406">Ion transport</keyword>
<accession>A0A7E6EKB4</accession>
<dbReference type="InterPro" id="IPR000990">
    <property type="entry name" value="Innexin"/>
</dbReference>
<evidence type="ECO:0000256" key="6">
    <source>
        <dbReference type="ARBA" id="ARBA00023065"/>
    </source>
</evidence>
<keyword evidence="3" id="KW-1003">Cell membrane</keyword>
<keyword evidence="5 9" id="KW-1133">Transmembrane helix</keyword>
<evidence type="ECO:0000256" key="1">
    <source>
        <dbReference type="ARBA" id="ARBA00004651"/>
    </source>
</evidence>
<comment type="similarity">
    <text evidence="9">Belongs to the pannexin family.</text>
</comment>
<keyword evidence="10" id="KW-1185">Reference proteome</keyword>
<evidence type="ECO:0000256" key="2">
    <source>
        <dbReference type="ARBA" id="ARBA00022448"/>
    </source>
</evidence>
<dbReference type="GO" id="GO:0005886">
    <property type="term" value="C:plasma membrane"/>
    <property type="evidence" value="ECO:0007669"/>
    <property type="project" value="UniProtKB-SubCell"/>
</dbReference>
<evidence type="ECO:0000256" key="7">
    <source>
        <dbReference type="ARBA" id="ARBA00023136"/>
    </source>
</evidence>
<dbReference type="AlphaFoldDB" id="A0A7E6EKB4"/>
<keyword evidence="2 9" id="KW-0813">Transport</keyword>
<keyword evidence="8 9" id="KW-0407">Ion channel</keyword>
<dbReference type="PRINTS" id="PR01262">
    <property type="entry name" value="INNEXIN"/>
</dbReference>
<comment type="function">
    <text evidence="9">Structural component of the gap junctions.</text>
</comment>
<dbReference type="PROSITE" id="PS51013">
    <property type="entry name" value="PANNEXIN"/>
    <property type="match status" value="1"/>
</dbReference>
<organism evidence="10 11">
    <name type="scientific">Octopus sinensis</name>
    <name type="common">East Asian common octopus</name>
    <dbReference type="NCBI Taxonomy" id="2607531"/>
    <lineage>
        <taxon>Eukaryota</taxon>
        <taxon>Metazoa</taxon>
        <taxon>Spiralia</taxon>
        <taxon>Lophotrochozoa</taxon>
        <taxon>Mollusca</taxon>
        <taxon>Cephalopoda</taxon>
        <taxon>Coleoidea</taxon>
        <taxon>Octopodiformes</taxon>
        <taxon>Octopoda</taxon>
        <taxon>Incirrata</taxon>
        <taxon>Octopodidae</taxon>
        <taxon>Octopus</taxon>
    </lineage>
</organism>
<dbReference type="PANTHER" id="PTHR11893">
    <property type="entry name" value="INNEXIN"/>
    <property type="match status" value="1"/>
</dbReference>
<evidence type="ECO:0000256" key="9">
    <source>
        <dbReference type="RuleBase" id="RU010713"/>
    </source>
</evidence>
<feature type="transmembrane region" description="Helical" evidence="9">
    <location>
        <begin position="20"/>
        <end position="41"/>
    </location>
</feature>